<dbReference type="EC" id="2.7.13.3" evidence="3"/>
<dbReference type="Gene3D" id="6.10.340.10">
    <property type="match status" value="1"/>
</dbReference>
<evidence type="ECO:0000313" key="12">
    <source>
        <dbReference type="Proteomes" id="UP000249799"/>
    </source>
</evidence>
<dbReference type="InterPro" id="IPR003660">
    <property type="entry name" value="HAMP_dom"/>
</dbReference>
<dbReference type="InterPro" id="IPR036890">
    <property type="entry name" value="HATPase_C_sf"/>
</dbReference>
<name>A0A2Z4FM41_9DELT</name>
<evidence type="ECO:0000256" key="6">
    <source>
        <dbReference type="ARBA" id="ARBA00022679"/>
    </source>
</evidence>
<dbReference type="AlphaFoldDB" id="A0A2Z4FM41"/>
<comment type="catalytic activity">
    <reaction evidence="1">
        <text>ATP + protein L-histidine = ADP + protein N-phospho-L-histidine.</text>
        <dbReference type="EC" id="2.7.13.3"/>
    </reaction>
</comment>
<evidence type="ECO:0000256" key="3">
    <source>
        <dbReference type="ARBA" id="ARBA00012438"/>
    </source>
</evidence>
<dbReference type="PANTHER" id="PTHR44936:SF10">
    <property type="entry name" value="SENSOR PROTEIN RSTB"/>
    <property type="match status" value="1"/>
</dbReference>
<dbReference type="SUPFAM" id="SSF47384">
    <property type="entry name" value="Homodimeric domain of signal transducing histidine kinase"/>
    <property type="match status" value="1"/>
</dbReference>
<keyword evidence="6" id="KW-0808">Transferase</keyword>
<sequence length="536" mass="58094">MRARPRLRTILLWVNLIVLLMPLVAVVALRLYETELIRRTEAEVLSQAALIKASYEHALREELGEGLGSGSAVLERDGPSVEAKWPTNVEDRFRPVPIDMDLRRDEVSAPVKGPQPPGGPVHPATLRAGARLEPVLVEAQKMTMSGMRVVDLHGNVLASSQEKERGLSVAHHEDVTRALGGEFVKILRARAVLPNKVPLTGLARGAHMQVVVSIPVMMDGRVVGAVSAWRTPISVMRGVYENRNIFGTVSALFLLGVLAITALTSVYIGRPIRRLMAQTERVADGGEGTTDAIAKPGTYEVQKLSEGVAKMAETLQSRAEYIRTFATNVSHEFKTPLTTIRGTVELFQDHMERMPAEKRAEFLAILDADAQRLERLVGRLLELARADVLRPDGARCDLVELLDELVEDGSQAGVDVVVESTGGDANAPIWAQISEDALRSVFSNLLGNAAQHGATELRVELRSGVDGVEIIIADDGPGISPANAPKIFDEFFTTRRDTGGTGLGLSIVRTMLRGHGGDIELVDGSRGAVFSVRVPR</sequence>
<dbReference type="InterPro" id="IPR003661">
    <property type="entry name" value="HisK_dim/P_dom"/>
</dbReference>
<dbReference type="PRINTS" id="PR00344">
    <property type="entry name" value="BCTRLSENSOR"/>
</dbReference>
<dbReference type="CDD" id="cd00075">
    <property type="entry name" value="HATPase"/>
    <property type="match status" value="1"/>
</dbReference>
<evidence type="ECO:0000313" key="11">
    <source>
        <dbReference type="EMBL" id="AWV90049.1"/>
    </source>
</evidence>
<evidence type="ECO:0000256" key="1">
    <source>
        <dbReference type="ARBA" id="ARBA00000085"/>
    </source>
</evidence>
<reference evidence="11 12" key="1">
    <citation type="submission" date="2018-06" db="EMBL/GenBank/DDBJ databases">
        <title>Lujinxingia sediminis gen. nov. sp. nov., a new facultative anaerobic member of the class Deltaproteobacteria, and proposal of Lujinxingaceae fam. nov.</title>
        <authorList>
            <person name="Guo L.-Y."/>
            <person name="Li C.-M."/>
            <person name="Wang S."/>
            <person name="Du Z.-J."/>
        </authorList>
    </citation>
    <scope>NUCLEOTIDE SEQUENCE [LARGE SCALE GENOMIC DNA]</scope>
    <source>
        <strain evidence="11 12">FA350</strain>
    </source>
</reference>
<dbReference type="GO" id="GO:0005524">
    <property type="term" value="F:ATP binding"/>
    <property type="evidence" value="ECO:0007669"/>
    <property type="project" value="UniProtKB-KW"/>
</dbReference>
<dbReference type="InterPro" id="IPR050980">
    <property type="entry name" value="2C_sensor_his_kinase"/>
</dbReference>
<evidence type="ECO:0000256" key="5">
    <source>
        <dbReference type="ARBA" id="ARBA00022553"/>
    </source>
</evidence>
<accession>A0A2Z4FM41</accession>
<keyword evidence="5" id="KW-0597">Phosphoprotein</keyword>
<dbReference type="PANTHER" id="PTHR44936">
    <property type="entry name" value="SENSOR PROTEIN CREC"/>
    <property type="match status" value="1"/>
</dbReference>
<dbReference type="SMART" id="SM00388">
    <property type="entry name" value="HisKA"/>
    <property type="match status" value="1"/>
</dbReference>
<dbReference type="PROSITE" id="PS50885">
    <property type="entry name" value="HAMP"/>
    <property type="match status" value="1"/>
</dbReference>
<dbReference type="Pfam" id="PF00512">
    <property type="entry name" value="HisKA"/>
    <property type="match status" value="1"/>
</dbReference>
<keyword evidence="9" id="KW-0067">ATP-binding</keyword>
<keyword evidence="7" id="KW-0547">Nucleotide-binding</keyword>
<keyword evidence="4" id="KW-0472">Membrane</keyword>
<dbReference type="Pfam" id="PF02518">
    <property type="entry name" value="HATPase_c"/>
    <property type="match status" value="1"/>
</dbReference>
<dbReference type="SMART" id="SM00387">
    <property type="entry name" value="HATPase_c"/>
    <property type="match status" value="1"/>
</dbReference>
<keyword evidence="8 11" id="KW-0418">Kinase</keyword>
<evidence type="ECO:0000256" key="2">
    <source>
        <dbReference type="ARBA" id="ARBA00004651"/>
    </source>
</evidence>
<evidence type="ECO:0000256" key="7">
    <source>
        <dbReference type="ARBA" id="ARBA00022741"/>
    </source>
</evidence>
<keyword evidence="12" id="KW-1185">Reference proteome</keyword>
<dbReference type="InterPro" id="IPR004358">
    <property type="entry name" value="Sig_transdc_His_kin-like_C"/>
</dbReference>
<dbReference type="Gene3D" id="3.30.565.10">
    <property type="entry name" value="Histidine kinase-like ATPase, C-terminal domain"/>
    <property type="match status" value="1"/>
</dbReference>
<dbReference type="Gene3D" id="1.10.287.130">
    <property type="match status" value="1"/>
</dbReference>
<comment type="subcellular location">
    <subcellularLocation>
        <location evidence="2">Cell membrane</location>
        <topology evidence="2">Multi-pass membrane protein</topology>
    </subcellularLocation>
</comment>
<dbReference type="SMART" id="SM00304">
    <property type="entry name" value="HAMP"/>
    <property type="match status" value="1"/>
</dbReference>
<evidence type="ECO:0000256" key="9">
    <source>
        <dbReference type="ARBA" id="ARBA00022840"/>
    </source>
</evidence>
<dbReference type="RefSeq" id="WP_111335202.1">
    <property type="nucleotide sequence ID" value="NZ_CP030032.1"/>
</dbReference>
<proteinExistence type="predicted"/>
<keyword evidence="4" id="KW-1003">Cell membrane</keyword>
<organism evidence="11 12">
    <name type="scientific">Bradymonas sediminis</name>
    <dbReference type="NCBI Taxonomy" id="1548548"/>
    <lineage>
        <taxon>Bacteria</taxon>
        <taxon>Deltaproteobacteria</taxon>
        <taxon>Bradymonadales</taxon>
        <taxon>Bradymonadaceae</taxon>
        <taxon>Bradymonas</taxon>
    </lineage>
</organism>
<evidence type="ECO:0000256" key="8">
    <source>
        <dbReference type="ARBA" id="ARBA00022777"/>
    </source>
</evidence>
<evidence type="ECO:0000256" key="4">
    <source>
        <dbReference type="ARBA" id="ARBA00022475"/>
    </source>
</evidence>
<dbReference type="CDD" id="cd00082">
    <property type="entry name" value="HisKA"/>
    <property type="match status" value="1"/>
</dbReference>
<protein>
    <recommendedName>
        <fullName evidence="3">histidine kinase</fullName>
        <ecNumber evidence="3">2.7.13.3</ecNumber>
    </recommendedName>
</protein>
<dbReference type="PROSITE" id="PS50109">
    <property type="entry name" value="HIS_KIN"/>
    <property type="match status" value="1"/>
</dbReference>
<dbReference type="InterPro" id="IPR003594">
    <property type="entry name" value="HATPase_dom"/>
</dbReference>
<dbReference type="SUPFAM" id="SSF55874">
    <property type="entry name" value="ATPase domain of HSP90 chaperone/DNA topoisomerase II/histidine kinase"/>
    <property type="match status" value="1"/>
</dbReference>
<dbReference type="InterPro" id="IPR005467">
    <property type="entry name" value="His_kinase_dom"/>
</dbReference>
<dbReference type="InterPro" id="IPR036097">
    <property type="entry name" value="HisK_dim/P_sf"/>
</dbReference>
<dbReference type="OrthoDB" id="9815202at2"/>
<dbReference type="Proteomes" id="UP000249799">
    <property type="component" value="Chromosome"/>
</dbReference>
<dbReference type="GO" id="GO:0000155">
    <property type="term" value="F:phosphorelay sensor kinase activity"/>
    <property type="evidence" value="ECO:0007669"/>
    <property type="project" value="InterPro"/>
</dbReference>
<dbReference type="FunFam" id="1.10.287.130:FF:000001">
    <property type="entry name" value="Two-component sensor histidine kinase"/>
    <property type="match status" value="1"/>
</dbReference>
<keyword evidence="10" id="KW-0902">Two-component regulatory system</keyword>
<gene>
    <name evidence="11" type="ORF">DN745_12150</name>
</gene>
<evidence type="ECO:0000256" key="10">
    <source>
        <dbReference type="ARBA" id="ARBA00023012"/>
    </source>
</evidence>
<dbReference type="KEGG" id="bsed:DN745_12150"/>
<dbReference type="EMBL" id="CP030032">
    <property type="protein sequence ID" value="AWV90049.1"/>
    <property type="molecule type" value="Genomic_DNA"/>
</dbReference>
<dbReference type="GO" id="GO:0005886">
    <property type="term" value="C:plasma membrane"/>
    <property type="evidence" value="ECO:0007669"/>
    <property type="project" value="UniProtKB-SubCell"/>
</dbReference>